<sequence length="122" mass="13865">MNWLPFALFVLYQLSVTTGARTVDVFEFGNNVGTVSFTKTGKISLLDKNVKVPIVLPPCMDLRYVRVNVDNKRGPPKVDFDADVTTVSIRYRRLQYSKSTFTVVAKAVPMKNCKSEDDYDYE</sequence>
<feature type="signal peptide" evidence="1">
    <location>
        <begin position="1"/>
        <end position="19"/>
    </location>
</feature>
<organism evidence="2 3">
    <name type="scientific">Leptosia nina</name>
    <dbReference type="NCBI Taxonomy" id="320188"/>
    <lineage>
        <taxon>Eukaryota</taxon>
        <taxon>Metazoa</taxon>
        <taxon>Ecdysozoa</taxon>
        <taxon>Arthropoda</taxon>
        <taxon>Hexapoda</taxon>
        <taxon>Insecta</taxon>
        <taxon>Pterygota</taxon>
        <taxon>Neoptera</taxon>
        <taxon>Endopterygota</taxon>
        <taxon>Lepidoptera</taxon>
        <taxon>Glossata</taxon>
        <taxon>Ditrysia</taxon>
        <taxon>Papilionoidea</taxon>
        <taxon>Pieridae</taxon>
        <taxon>Pierinae</taxon>
        <taxon>Leptosia</taxon>
    </lineage>
</organism>
<keyword evidence="1" id="KW-0732">Signal</keyword>
<reference evidence="2 3" key="1">
    <citation type="submission" date="2023-11" db="EMBL/GenBank/DDBJ databases">
        <authorList>
            <person name="Okamura Y."/>
        </authorList>
    </citation>
    <scope>NUCLEOTIDE SEQUENCE [LARGE SCALE GENOMIC DNA]</scope>
</reference>
<dbReference type="Proteomes" id="UP001497472">
    <property type="component" value="Unassembled WGS sequence"/>
</dbReference>
<dbReference type="EMBL" id="CAVLEF010000006">
    <property type="protein sequence ID" value="CAK1544700.1"/>
    <property type="molecule type" value="Genomic_DNA"/>
</dbReference>
<gene>
    <name evidence="2" type="ORF">LNINA_LOCUS4422</name>
</gene>
<comment type="caution">
    <text evidence="2">The sequence shown here is derived from an EMBL/GenBank/DDBJ whole genome shotgun (WGS) entry which is preliminary data.</text>
</comment>
<protein>
    <submittedName>
        <fullName evidence="2">Uncharacterized protein</fullName>
    </submittedName>
</protein>
<name>A0AAV1J903_9NEOP</name>
<keyword evidence="3" id="KW-1185">Reference proteome</keyword>
<evidence type="ECO:0000313" key="3">
    <source>
        <dbReference type="Proteomes" id="UP001497472"/>
    </source>
</evidence>
<proteinExistence type="predicted"/>
<evidence type="ECO:0000256" key="1">
    <source>
        <dbReference type="SAM" id="SignalP"/>
    </source>
</evidence>
<evidence type="ECO:0000313" key="2">
    <source>
        <dbReference type="EMBL" id="CAK1544700.1"/>
    </source>
</evidence>
<dbReference type="AlphaFoldDB" id="A0AAV1J903"/>
<accession>A0AAV1J903</accession>
<feature type="chain" id="PRO_5043998902" evidence="1">
    <location>
        <begin position="20"/>
        <end position="122"/>
    </location>
</feature>